<keyword evidence="8" id="KW-0868">Chloride</keyword>
<dbReference type="Gene3D" id="3.10.580.10">
    <property type="entry name" value="CBS-domain"/>
    <property type="match status" value="1"/>
</dbReference>
<evidence type="ECO:0000313" key="12">
    <source>
        <dbReference type="Proteomes" id="UP001500738"/>
    </source>
</evidence>
<keyword evidence="3 10" id="KW-0812">Transmembrane</keyword>
<feature type="transmembrane region" description="Helical" evidence="10">
    <location>
        <begin position="340"/>
        <end position="361"/>
    </location>
</feature>
<evidence type="ECO:0000256" key="8">
    <source>
        <dbReference type="ARBA" id="ARBA00023214"/>
    </source>
</evidence>
<evidence type="ECO:0000256" key="9">
    <source>
        <dbReference type="ARBA" id="ARBA00023303"/>
    </source>
</evidence>
<keyword evidence="12" id="KW-1185">Reference proteome</keyword>
<keyword evidence="7" id="KW-0869">Chloride channel</keyword>
<accession>A0ABP3XIE1</accession>
<evidence type="ECO:0000256" key="6">
    <source>
        <dbReference type="ARBA" id="ARBA00023136"/>
    </source>
</evidence>
<dbReference type="EMBL" id="BAAAFE010000007">
    <property type="protein sequence ID" value="GAA0864450.1"/>
    <property type="molecule type" value="Genomic_DNA"/>
</dbReference>
<dbReference type="RefSeq" id="WP_215355357.1">
    <property type="nucleotide sequence ID" value="NZ_BAAAFE010000007.1"/>
</dbReference>
<feature type="transmembrane region" description="Helical" evidence="10">
    <location>
        <begin position="167"/>
        <end position="190"/>
    </location>
</feature>
<dbReference type="InterPro" id="IPR001807">
    <property type="entry name" value="ClC"/>
</dbReference>
<feature type="transmembrane region" description="Helical" evidence="10">
    <location>
        <begin position="72"/>
        <end position="90"/>
    </location>
</feature>
<evidence type="ECO:0000256" key="7">
    <source>
        <dbReference type="ARBA" id="ARBA00023173"/>
    </source>
</evidence>
<dbReference type="CDD" id="cd00400">
    <property type="entry name" value="Voltage_gated_ClC"/>
    <property type="match status" value="1"/>
</dbReference>
<dbReference type="Proteomes" id="UP001500738">
    <property type="component" value="Unassembled WGS sequence"/>
</dbReference>
<evidence type="ECO:0000256" key="1">
    <source>
        <dbReference type="ARBA" id="ARBA00004141"/>
    </source>
</evidence>
<evidence type="ECO:0000256" key="10">
    <source>
        <dbReference type="SAM" id="Phobius"/>
    </source>
</evidence>
<evidence type="ECO:0000313" key="11">
    <source>
        <dbReference type="EMBL" id="GAA0864450.1"/>
    </source>
</evidence>
<reference evidence="12" key="1">
    <citation type="journal article" date="2019" name="Int. J. Syst. Evol. Microbiol.">
        <title>The Global Catalogue of Microorganisms (GCM) 10K type strain sequencing project: providing services to taxonomists for standard genome sequencing and annotation.</title>
        <authorList>
            <consortium name="The Broad Institute Genomics Platform"/>
            <consortium name="The Broad Institute Genome Sequencing Center for Infectious Disease"/>
            <person name="Wu L."/>
            <person name="Ma J."/>
        </authorList>
    </citation>
    <scope>NUCLEOTIDE SEQUENCE [LARGE SCALE GENOMIC DNA]</scope>
    <source>
        <strain evidence="12">JCM 15910</strain>
    </source>
</reference>
<keyword evidence="4 10" id="KW-1133">Transmembrane helix</keyword>
<comment type="caution">
    <text evidence="11">The sequence shown here is derived from an EMBL/GenBank/DDBJ whole genome shotgun (WGS) entry which is preliminary data.</text>
</comment>
<name>A0ABP3XIE1_9SPHN</name>
<dbReference type="SUPFAM" id="SSF54631">
    <property type="entry name" value="CBS-domain pair"/>
    <property type="match status" value="1"/>
</dbReference>
<organism evidence="11 12">
    <name type="scientific">Sphingopyxis soli</name>
    <dbReference type="NCBI Taxonomy" id="592051"/>
    <lineage>
        <taxon>Bacteria</taxon>
        <taxon>Pseudomonadati</taxon>
        <taxon>Pseudomonadota</taxon>
        <taxon>Alphaproteobacteria</taxon>
        <taxon>Sphingomonadales</taxon>
        <taxon>Sphingomonadaceae</taxon>
        <taxon>Sphingopyxis</taxon>
    </lineage>
</organism>
<keyword evidence="6 10" id="KW-0472">Membrane</keyword>
<dbReference type="PANTHER" id="PTHR43427:SF6">
    <property type="entry name" value="CHLORIDE CHANNEL PROTEIN CLC-E"/>
    <property type="match status" value="1"/>
</dbReference>
<dbReference type="SUPFAM" id="SSF81340">
    <property type="entry name" value="Clc chloride channel"/>
    <property type="match status" value="1"/>
</dbReference>
<protein>
    <submittedName>
        <fullName evidence="11">Chloride channel protein</fullName>
    </submittedName>
</protein>
<dbReference type="PRINTS" id="PR00762">
    <property type="entry name" value="CLCHANNEL"/>
</dbReference>
<feature type="transmembrane region" description="Helical" evidence="10">
    <location>
        <begin position="25"/>
        <end position="52"/>
    </location>
</feature>
<dbReference type="InterPro" id="IPR050368">
    <property type="entry name" value="ClC-type_chloride_channel"/>
</dbReference>
<gene>
    <name evidence="11" type="ORF">GCM10009115_19060</name>
</gene>
<keyword evidence="9" id="KW-0407">Ion channel</keyword>
<evidence type="ECO:0000256" key="4">
    <source>
        <dbReference type="ARBA" id="ARBA00022989"/>
    </source>
</evidence>
<dbReference type="InterPro" id="IPR014743">
    <property type="entry name" value="Cl-channel_core"/>
</dbReference>
<feature type="transmembrane region" description="Helical" evidence="10">
    <location>
        <begin position="403"/>
        <end position="424"/>
    </location>
</feature>
<dbReference type="InterPro" id="IPR046342">
    <property type="entry name" value="CBS_dom_sf"/>
</dbReference>
<proteinExistence type="predicted"/>
<dbReference type="Gene3D" id="1.10.3080.10">
    <property type="entry name" value="Clc chloride channel"/>
    <property type="match status" value="1"/>
</dbReference>
<feature type="transmembrane region" description="Helical" evidence="10">
    <location>
        <begin position="274"/>
        <end position="292"/>
    </location>
</feature>
<sequence>MARSRKFSLILAVARQRRRLRESEAAFILLAAVAGLAAGALTNLLQAIAHGLQQLLYGVTINRLSALGSIHHPWKLLALPAGGLLLVLFARGLRRRGRVPVDVVEANALHGGRIPFADNLVIASQTVISNGAGASVGLEAAYAQMGGGVASQLGQWFRLRRNDLRTLVGAGAGGAIGAAFGAPLTGAFYAFEIVIGNYTPAAIAPVMAASLSAVSVTRLLGAQPYLIATTATRGFALPDYLLYVLLGALCAVVGMGMMRVVAFAELRVGAWQRIAGWKPVVGGFVLIPLALLSPQTLSAGHGALHLDLVLRPALTFLTSVLLLKIAASVISLSFGFRGGLFFASLFLGSLMGQLFAGLVNLSPLGLAIDPNDAALVGMAALSVSIVGGPMTLAVLMLETTHDFALMGVVLAATLVSSALTREIFGYSFSTWRLHLRGSTIRSPRDIGRLTTMTAGRIMRTDWVAVDRAMSVGAFRAAVPLGKTAKAILLDADGAYRGIVPTAAAFHPDLDPASPVAALATHVGVALRPEMDIRSILTLFDEAAADELAVLDDRDHVMGVVGERHARRRYFEALEESERELFGEKA</sequence>
<keyword evidence="2" id="KW-0813">Transport</keyword>
<evidence type="ECO:0000256" key="3">
    <source>
        <dbReference type="ARBA" id="ARBA00022692"/>
    </source>
</evidence>
<feature type="transmembrane region" description="Helical" evidence="10">
    <location>
        <begin position="240"/>
        <end position="262"/>
    </location>
</feature>
<evidence type="ECO:0000256" key="5">
    <source>
        <dbReference type="ARBA" id="ARBA00023065"/>
    </source>
</evidence>
<feature type="transmembrane region" description="Helical" evidence="10">
    <location>
        <begin position="373"/>
        <end position="397"/>
    </location>
</feature>
<dbReference type="Pfam" id="PF00654">
    <property type="entry name" value="Voltage_CLC"/>
    <property type="match status" value="1"/>
</dbReference>
<evidence type="ECO:0000256" key="2">
    <source>
        <dbReference type="ARBA" id="ARBA00022448"/>
    </source>
</evidence>
<comment type="subcellular location">
    <subcellularLocation>
        <location evidence="1">Membrane</location>
        <topology evidence="1">Multi-pass membrane protein</topology>
    </subcellularLocation>
</comment>
<keyword evidence="5" id="KW-0406">Ion transport</keyword>
<dbReference type="PANTHER" id="PTHR43427">
    <property type="entry name" value="CHLORIDE CHANNEL PROTEIN CLC-E"/>
    <property type="match status" value="1"/>
</dbReference>
<feature type="transmembrane region" description="Helical" evidence="10">
    <location>
        <begin position="313"/>
        <end position="334"/>
    </location>
</feature>